<dbReference type="PROSITE" id="PS50005">
    <property type="entry name" value="TPR"/>
    <property type="match status" value="2"/>
</dbReference>
<dbReference type="Pfam" id="PF13432">
    <property type="entry name" value="TPR_16"/>
    <property type="match status" value="1"/>
</dbReference>
<protein>
    <submittedName>
        <fullName evidence="4">Tetratricopeptide TPR_2 repeat protein</fullName>
    </submittedName>
</protein>
<dbReference type="InterPro" id="IPR051685">
    <property type="entry name" value="Ycf3/AcsC/BcsC/TPR_MFPF"/>
</dbReference>
<evidence type="ECO:0000313" key="5">
    <source>
        <dbReference type="Proteomes" id="UP000002586"/>
    </source>
</evidence>
<name>A0L9W1_MAGMM</name>
<dbReference type="OrthoDB" id="9800698at2"/>
<reference evidence="4 5" key="2">
    <citation type="journal article" date="2012" name="Int. J. Syst. Evol. Microbiol.">
        <title>Magnetococcus marinus gen. nov., sp. nov., a marine, magnetotactic bacterium that represents a novel lineage (Magnetococcaceae fam. nov.; Magnetococcales ord. nov.) at the base of the Alphaproteobacteria.</title>
        <authorList>
            <person name="Bazylinski D.A."/>
            <person name="Williams T.J."/>
            <person name="Lefevre C.T."/>
            <person name="Berg R.J."/>
            <person name="Zhang C.L."/>
            <person name="Bowser S.S."/>
            <person name="Dean A.J."/>
            <person name="Beveridge T.J."/>
        </authorList>
    </citation>
    <scope>NUCLEOTIDE SEQUENCE [LARGE SCALE GENOMIC DNA]</scope>
    <source>
        <strain evidence="5">ATCC BAA-1437 / JCM 17883 / MC-1</strain>
    </source>
</reference>
<dbReference type="KEGG" id="mgm:Mmc1_2253"/>
<dbReference type="PANTHER" id="PTHR44943:SF8">
    <property type="entry name" value="TPR REPEAT-CONTAINING PROTEIN MJ0263"/>
    <property type="match status" value="1"/>
</dbReference>
<evidence type="ECO:0000256" key="1">
    <source>
        <dbReference type="ARBA" id="ARBA00022737"/>
    </source>
</evidence>
<keyword evidence="2 3" id="KW-0802">TPR repeat</keyword>
<organism evidence="4 5">
    <name type="scientific">Magnetococcus marinus (strain ATCC BAA-1437 / JCM 17883 / MC-1)</name>
    <dbReference type="NCBI Taxonomy" id="156889"/>
    <lineage>
        <taxon>Bacteria</taxon>
        <taxon>Pseudomonadati</taxon>
        <taxon>Pseudomonadota</taxon>
        <taxon>Magnetococcia</taxon>
        <taxon>Magnetococcales</taxon>
        <taxon>Magnetococcaceae</taxon>
        <taxon>Magnetococcus</taxon>
    </lineage>
</organism>
<accession>A0L9W1</accession>
<evidence type="ECO:0000256" key="2">
    <source>
        <dbReference type="ARBA" id="ARBA00022803"/>
    </source>
</evidence>
<dbReference type="Pfam" id="PF14559">
    <property type="entry name" value="TPR_19"/>
    <property type="match status" value="1"/>
</dbReference>
<gene>
    <name evidence="4" type="ordered locus">Mmc1_2253</name>
</gene>
<dbReference type="PROSITE" id="PS50293">
    <property type="entry name" value="TPR_REGION"/>
    <property type="match status" value="1"/>
</dbReference>
<feature type="repeat" description="TPR" evidence="3">
    <location>
        <begin position="150"/>
        <end position="183"/>
    </location>
</feature>
<evidence type="ECO:0000256" key="3">
    <source>
        <dbReference type="PROSITE-ProRule" id="PRU00339"/>
    </source>
</evidence>
<dbReference type="STRING" id="156889.Mmc1_2253"/>
<keyword evidence="1" id="KW-0677">Repeat</keyword>
<dbReference type="EMBL" id="CP000471">
    <property type="protein sequence ID" value="ABK44754.1"/>
    <property type="molecule type" value="Genomic_DNA"/>
</dbReference>
<sequence>MGSRSTKGTIWDEVGFFGHTVGMVLKRSTGAAIRWFDETFSVDTDYRSAYFRDKGIKYAKQGRYTHAAEVLEEVVQTNYEDFEAGFHLAFCYLKLDKLQSGINLLSHYYKAGHKDAKVISILGMALIQSEMYEDAVEVLKQGAAENLDNFNIHYRLGMALDHLERYDEALLAFQNAMKLRPEEPRVYRSIGFAMEQLGMRDQAVQLFKRAAQLEEGRRG</sequence>
<dbReference type="InterPro" id="IPR011990">
    <property type="entry name" value="TPR-like_helical_dom_sf"/>
</dbReference>
<dbReference type="SUPFAM" id="SSF48452">
    <property type="entry name" value="TPR-like"/>
    <property type="match status" value="1"/>
</dbReference>
<dbReference type="eggNOG" id="COG0457">
    <property type="taxonomic scope" value="Bacteria"/>
</dbReference>
<dbReference type="PANTHER" id="PTHR44943">
    <property type="entry name" value="CELLULOSE SYNTHASE OPERON PROTEIN C"/>
    <property type="match status" value="1"/>
</dbReference>
<dbReference type="AlphaFoldDB" id="A0L9W1"/>
<dbReference type="InterPro" id="IPR019734">
    <property type="entry name" value="TPR_rpt"/>
</dbReference>
<dbReference type="Proteomes" id="UP000002586">
    <property type="component" value="Chromosome"/>
</dbReference>
<dbReference type="RefSeq" id="WP_011713875.1">
    <property type="nucleotide sequence ID" value="NC_008576.1"/>
</dbReference>
<keyword evidence="5" id="KW-1185">Reference proteome</keyword>
<dbReference type="Gene3D" id="1.25.40.10">
    <property type="entry name" value="Tetratricopeptide repeat domain"/>
    <property type="match status" value="1"/>
</dbReference>
<proteinExistence type="predicted"/>
<dbReference type="HOGENOM" id="CLU_1271021_0_0_5"/>
<feature type="repeat" description="TPR" evidence="3">
    <location>
        <begin position="184"/>
        <end position="217"/>
    </location>
</feature>
<evidence type="ECO:0000313" key="4">
    <source>
        <dbReference type="EMBL" id="ABK44754.1"/>
    </source>
</evidence>
<reference evidence="5" key="1">
    <citation type="journal article" date="2009" name="Appl. Environ. Microbiol.">
        <title>Complete genome sequence of the chemolithoautotrophic marine magnetotactic coccus strain MC-1.</title>
        <authorList>
            <person name="Schubbe S."/>
            <person name="Williams T.J."/>
            <person name="Xie G."/>
            <person name="Kiss H.E."/>
            <person name="Brettin T.S."/>
            <person name="Martinez D."/>
            <person name="Ross C.A."/>
            <person name="Schuler D."/>
            <person name="Cox B.L."/>
            <person name="Nealson K.H."/>
            <person name="Bazylinski D.A."/>
        </authorList>
    </citation>
    <scope>NUCLEOTIDE SEQUENCE [LARGE SCALE GENOMIC DNA]</scope>
    <source>
        <strain evidence="5">ATCC BAA-1437 / JCM 17883 / MC-1</strain>
    </source>
</reference>
<dbReference type="SMART" id="SM00028">
    <property type="entry name" value="TPR"/>
    <property type="match status" value="4"/>
</dbReference>